<dbReference type="Pfam" id="PF02120">
    <property type="entry name" value="Flg_hook"/>
    <property type="match status" value="1"/>
</dbReference>
<evidence type="ECO:0000256" key="1">
    <source>
        <dbReference type="SAM" id="MobiDB-lite"/>
    </source>
</evidence>
<proteinExistence type="predicted"/>
<feature type="domain" description="Flagellar hook-length control protein-like C-terminal" evidence="2">
    <location>
        <begin position="295"/>
        <end position="371"/>
    </location>
</feature>
<evidence type="ECO:0000313" key="4">
    <source>
        <dbReference type="Proteomes" id="UP000523087"/>
    </source>
</evidence>
<dbReference type="CDD" id="cd17470">
    <property type="entry name" value="T3SS_Flik_C"/>
    <property type="match status" value="1"/>
</dbReference>
<keyword evidence="3" id="KW-0966">Cell projection</keyword>
<dbReference type="AlphaFoldDB" id="A0A7V9Z4Q6"/>
<keyword evidence="3" id="KW-0282">Flagellum</keyword>
<evidence type="ECO:0000259" key="2">
    <source>
        <dbReference type="Pfam" id="PF02120"/>
    </source>
</evidence>
<reference evidence="3 4" key="1">
    <citation type="submission" date="2020-07" db="EMBL/GenBank/DDBJ databases">
        <title>Genomic Encyclopedia of Type Strains, Phase IV (KMG-IV): sequencing the most valuable type-strain genomes for metagenomic binning, comparative biology and taxonomic classification.</title>
        <authorList>
            <person name="Goeker M."/>
        </authorList>
    </citation>
    <scope>NUCLEOTIDE SEQUENCE [LARGE SCALE GENOMIC DNA]</scope>
    <source>
        <strain evidence="3 4">DSM 15730</strain>
    </source>
</reference>
<keyword evidence="3" id="KW-0969">Cilium</keyword>
<keyword evidence="4" id="KW-1185">Reference proteome</keyword>
<evidence type="ECO:0000313" key="3">
    <source>
        <dbReference type="EMBL" id="MBA2873989.1"/>
    </source>
</evidence>
<protein>
    <submittedName>
        <fullName evidence="3">Flagellar hook-length control protein FliK</fullName>
    </submittedName>
</protein>
<organism evidence="3 4">
    <name type="scientific">Thermaerobacillus caldiproteolyticus</name>
    <dbReference type="NCBI Taxonomy" id="247480"/>
    <lineage>
        <taxon>Bacteria</taxon>
        <taxon>Bacillati</taxon>
        <taxon>Bacillota</taxon>
        <taxon>Bacilli</taxon>
        <taxon>Bacillales</taxon>
        <taxon>Anoxybacillaceae</taxon>
        <taxon>Thermaerobacillus</taxon>
    </lineage>
</organism>
<comment type="caution">
    <text evidence="3">The sequence shown here is derived from an EMBL/GenBank/DDBJ whole genome shotgun (WGS) entry which is preliminary data.</text>
</comment>
<dbReference type="InterPro" id="IPR021136">
    <property type="entry name" value="Flagellar_hook_control-like_C"/>
</dbReference>
<dbReference type="RefSeq" id="WP_181554927.1">
    <property type="nucleotide sequence ID" value="NZ_JACDUT010000002.1"/>
</dbReference>
<dbReference type="EMBL" id="JACDUT010000002">
    <property type="protein sequence ID" value="MBA2873989.1"/>
    <property type="molecule type" value="Genomic_DNA"/>
</dbReference>
<accession>A0A7V9Z4Q6</accession>
<dbReference type="InterPro" id="IPR038610">
    <property type="entry name" value="FliK-like_C_sf"/>
</dbReference>
<sequence>MKIGVYDQVPMKNVTSQIKQTAKTAEQKHEGMNVFQQLLMAEQLNNSNVKNGQLSSPVEEKSVSHSKMDNDVSNNDIASIEWLSFLLQLLPNDIAQAIRERLETDPSSVQQLIEQRGTSEIEQIVTEFMALLQRDGAETAETMVQHLDLPAMFQRNDDGSNEALDVGPLLTMLKKRQTQETNTLFTTFVNRSGIPLMSSDNHVNRPFVLTHAMPVQSDKIPAALTNHSLMQTVEIPIQKQAHDEAAPQLFVNGFNSMVFPQEKMPVISLHETASKESMNQQFVQQLTEIIKSGKFTQLGNGQSQLVIRLHPEHLGTLTVKLVQENGELMAKIIASSTSAKELIEANIQQIRHVIPAQHITIEKFDVFTHEPMPTYEQPFGEQRGSRDEQQQREQRQQLKQESDLHFQDSLTNELVNFEV</sequence>
<feature type="region of interest" description="Disordered" evidence="1">
    <location>
        <begin position="372"/>
        <end position="403"/>
    </location>
</feature>
<dbReference type="Gene3D" id="3.30.750.140">
    <property type="match status" value="1"/>
</dbReference>
<gene>
    <name evidence="3" type="ORF">HNR31_000759</name>
</gene>
<feature type="compositionally biased region" description="Basic and acidic residues" evidence="1">
    <location>
        <begin position="383"/>
        <end position="403"/>
    </location>
</feature>
<name>A0A7V9Z4Q6_9BACL</name>
<dbReference type="Proteomes" id="UP000523087">
    <property type="component" value="Unassembled WGS sequence"/>
</dbReference>